<sequence>MYHWNIDSMFYVIGKITNLINQNIIQSDQFLNLRELILLSQSWKNLKELFIQNPPKSPVKQKISIQNQQIYPKNFHIDSDSENNSQLFQRLRQSRDLSSSQPNARPNTNQSLQKLKQPQNQQKQKNLKSTQDSDNSKNKKTLFSLEDSVESLSKSQKIPNNKQSQRNHNNSNNILISNQSYYTKDNLQENQQQQFQIHQKQNTPNRSHNKYRENSFILNTQRSDIEENEDLEIQLQKEARLGFLNRRSTVHVSDYLKYSHKNIQNEEQFVSQNINYRIKKVKNIAV</sequence>
<dbReference type="Proteomes" id="UP000054937">
    <property type="component" value="Unassembled WGS sequence"/>
</dbReference>
<gene>
    <name evidence="2" type="ORF">PPERSA_00615</name>
</gene>
<name>A0A0V0QSM5_PSEPJ</name>
<evidence type="ECO:0000313" key="2">
    <source>
        <dbReference type="EMBL" id="KRX05314.1"/>
    </source>
</evidence>
<evidence type="ECO:0000313" key="3">
    <source>
        <dbReference type="Proteomes" id="UP000054937"/>
    </source>
</evidence>
<protein>
    <submittedName>
        <fullName evidence="2">Uncharacterized protein</fullName>
    </submittedName>
</protein>
<feature type="compositionally biased region" description="Polar residues" evidence="1">
    <location>
        <begin position="150"/>
        <end position="159"/>
    </location>
</feature>
<feature type="region of interest" description="Disordered" evidence="1">
    <location>
        <begin position="87"/>
        <end position="172"/>
    </location>
</feature>
<comment type="caution">
    <text evidence="2">The sequence shown here is derived from an EMBL/GenBank/DDBJ whole genome shotgun (WGS) entry which is preliminary data.</text>
</comment>
<evidence type="ECO:0000256" key="1">
    <source>
        <dbReference type="SAM" id="MobiDB-lite"/>
    </source>
</evidence>
<dbReference type="AlphaFoldDB" id="A0A0V0QSM5"/>
<dbReference type="InParanoid" id="A0A0V0QSM5"/>
<organism evidence="2 3">
    <name type="scientific">Pseudocohnilembus persalinus</name>
    <name type="common">Ciliate</name>
    <dbReference type="NCBI Taxonomy" id="266149"/>
    <lineage>
        <taxon>Eukaryota</taxon>
        <taxon>Sar</taxon>
        <taxon>Alveolata</taxon>
        <taxon>Ciliophora</taxon>
        <taxon>Intramacronucleata</taxon>
        <taxon>Oligohymenophorea</taxon>
        <taxon>Scuticociliatia</taxon>
        <taxon>Philasterida</taxon>
        <taxon>Pseudocohnilembidae</taxon>
        <taxon>Pseudocohnilembus</taxon>
    </lineage>
</organism>
<reference evidence="2 3" key="1">
    <citation type="journal article" date="2015" name="Sci. Rep.">
        <title>Genome of the facultative scuticociliatosis pathogen Pseudocohnilembus persalinus provides insight into its virulence through horizontal gene transfer.</title>
        <authorList>
            <person name="Xiong J."/>
            <person name="Wang G."/>
            <person name="Cheng J."/>
            <person name="Tian M."/>
            <person name="Pan X."/>
            <person name="Warren A."/>
            <person name="Jiang C."/>
            <person name="Yuan D."/>
            <person name="Miao W."/>
        </authorList>
    </citation>
    <scope>NUCLEOTIDE SEQUENCE [LARGE SCALE GENOMIC DNA]</scope>
    <source>
        <strain evidence="2">36N120E</strain>
    </source>
</reference>
<feature type="compositionally biased region" description="Low complexity" evidence="1">
    <location>
        <begin position="87"/>
        <end position="101"/>
    </location>
</feature>
<feature type="compositionally biased region" description="Low complexity" evidence="1">
    <location>
        <begin position="191"/>
        <end position="201"/>
    </location>
</feature>
<dbReference type="EMBL" id="LDAU01000109">
    <property type="protein sequence ID" value="KRX05314.1"/>
    <property type="molecule type" value="Genomic_DNA"/>
</dbReference>
<keyword evidence="3" id="KW-1185">Reference proteome</keyword>
<proteinExistence type="predicted"/>
<feature type="region of interest" description="Disordered" evidence="1">
    <location>
        <begin position="191"/>
        <end position="211"/>
    </location>
</feature>
<feature type="compositionally biased region" description="Low complexity" evidence="1">
    <location>
        <begin position="109"/>
        <end position="128"/>
    </location>
</feature>
<accession>A0A0V0QSM5</accession>
<feature type="compositionally biased region" description="Low complexity" evidence="1">
    <location>
        <begin position="160"/>
        <end position="172"/>
    </location>
</feature>